<keyword evidence="2" id="KW-1185">Reference proteome</keyword>
<dbReference type="AlphaFoldDB" id="A0A849HQS6"/>
<name>A0A849HQS6_9MICO</name>
<dbReference type="RefSeq" id="WP_171243983.1">
    <property type="nucleotide sequence ID" value="NZ_JABEPQ010000002.1"/>
</dbReference>
<sequence>MVIMQSWTREPAITADVVVRLEHQQVATKASAEILRRTRHPAAAARLLVAAADLAAEIETVVAGGLPRHRVCLVCGCTDAHACPDGCHWVCADTGVDLCSRCLPLLDPSHVPAERLDRLLSVVNPDDDAHL</sequence>
<reference evidence="1 2" key="1">
    <citation type="submission" date="2020-04" db="EMBL/GenBank/DDBJ databases">
        <title>Knoellia sp. isolate from air conditioner.</title>
        <authorList>
            <person name="Chea S."/>
            <person name="Kim D.-U."/>
        </authorList>
    </citation>
    <scope>NUCLEOTIDE SEQUENCE [LARGE SCALE GENOMIC DNA]</scope>
    <source>
        <strain evidence="1 2">DB2414S</strain>
    </source>
</reference>
<accession>A0A849HQS6</accession>
<evidence type="ECO:0000313" key="1">
    <source>
        <dbReference type="EMBL" id="NNM46947.1"/>
    </source>
</evidence>
<dbReference type="Proteomes" id="UP000588586">
    <property type="component" value="Unassembled WGS sequence"/>
</dbReference>
<organism evidence="1 2">
    <name type="scientific">Knoellia koreensis</name>
    <dbReference type="NCBI Taxonomy" id="2730921"/>
    <lineage>
        <taxon>Bacteria</taxon>
        <taxon>Bacillati</taxon>
        <taxon>Actinomycetota</taxon>
        <taxon>Actinomycetes</taxon>
        <taxon>Micrococcales</taxon>
        <taxon>Intrasporangiaceae</taxon>
        <taxon>Knoellia</taxon>
    </lineage>
</organism>
<comment type="caution">
    <text evidence="1">The sequence shown here is derived from an EMBL/GenBank/DDBJ whole genome shotgun (WGS) entry which is preliminary data.</text>
</comment>
<evidence type="ECO:0000313" key="2">
    <source>
        <dbReference type="Proteomes" id="UP000588586"/>
    </source>
</evidence>
<gene>
    <name evidence="1" type="ORF">HJG52_13135</name>
</gene>
<proteinExistence type="predicted"/>
<protein>
    <submittedName>
        <fullName evidence="1">Uncharacterized protein</fullName>
    </submittedName>
</protein>
<dbReference type="EMBL" id="JABEPQ010000002">
    <property type="protein sequence ID" value="NNM46947.1"/>
    <property type="molecule type" value="Genomic_DNA"/>
</dbReference>